<evidence type="ECO:0000313" key="3">
    <source>
        <dbReference type="EMBL" id="KGE89783.1"/>
    </source>
</evidence>
<dbReference type="InterPro" id="IPR023393">
    <property type="entry name" value="START-like_dom_sf"/>
</dbReference>
<dbReference type="OrthoDB" id="5734556at2"/>
<sequence length="220" mass="25290">MTNSTSALKLLVFSLLCLFYGHSAAQDNKGWELKRQSDGLNVYVRDAANSDVKEIKIETTLDASLHAVVAVLKDVPVYEEWIYKCQEAYRLKPAEDKASLYYCRVDFPWPMSDRDFIAQSRLRQDPETRMVYIDVKGKPDQKEQTEDVVRIRNLDIHYELTPVSNSKTQMSYRLHSDPGGAIPTWLVNMVVDNGPVNTVKGMREMLKSEKYQNAKFAFLK</sequence>
<dbReference type="InterPro" id="IPR002913">
    <property type="entry name" value="START_lipid-bd_dom"/>
</dbReference>
<dbReference type="Pfam" id="PF01852">
    <property type="entry name" value="START"/>
    <property type="match status" value="1"/>
</dbReference>
<dbReference type="RefSeq" id="WP_160213591.1">
    <property type="nucleotide sequence ID" value="NZ_JBKAGJ010000014.1"/>
</dbReference>
<dbReference type="Proteomes" id="UP000029736">
    <property type="component" value="Unassembled WGS sequence"/>
</dbReference>
<dbReference type="GO" id="GO:0005737">
    <property type="term" value="C:cytoplasm"/>
    <property type="evidence" value="ECO:0007669"/>
    <property type="project" value="UniProtKB-ARBA"/>
</dbReference>
<reference evidence="3 4" key="1">
    <citation type="journal article" date="2014" name="Int. J. Syst. Evol. Microbiol.">
        <title>Phaeodactylibacter xiamenensis gen. nov., sp. nov., a member of the family Saprospiraceae isolated from the marine alga Phaeodactylum tricornutum.</title>
        <authorList>
            <person name="Chen Z.Jr."/>
            <person name="Lei X."/>
            <person name="Lai Q."/>
            <person name="Li Y."/>
            <person name="Zhang B."/>
            <person name="Zhang J."/>
            <person name="Zhang H."/>
            <person name="Yang L."/>
            <person name="Zheng W."/>
            <person name="Tian Y."/>
            <person name="Yu Z."/>
            <person name="Xu H.Jr."/>
            <person name="Zheng T."/>
        </authorList>
    </citation>
    <scope>NUCLEOTIDE SEQUENCE [LARGE SCALE GENOMIC DNA]</scope>
    <source>
        <strain evidence="3 4">KD52</strain>
    </source>
</reference>
<accession>A0A098SDR8</accession>
<name>A0A098SDR8_9BACT</name>
<feature type="signal peptide" evidence="1">
    <location>
        <begin position="1"/>
        <end position="25"/>
    </location>
</feature>
<dbReference type="CDD" id="cd08876">
    <property type="entry name" value="START_1"/>
    <property type="match status" value="1"/>
</dbReference>
<organism evidence="3 4">
    <name type="scientific">Phaeodactylibacter xiamenensis</name>
    <dbReference type="NCBI Taxonomy" id="1524460"/>
    <lineage>
        <taxon>Bacteria</taxon>
        <taxon>Pseudomonadati</taxon>
        <taxon>Bacteroidota</taxon>
        <taxon>Saprospiria</taxon>
        <taxon>Saprospirales</taxon>
        <taxon>Haliscomenobacteraceae</taxon>
        <taxon>Phaeodactylibacter</taxon>
    </lineage>
</organism>
<dbReference type="AlphaFoldDB" id="A0A098SDR8"/>
<feature type="chain" id="PRO_5001948201" description="START domain-containing protein" evidence="1">
    <location>
        <begin position="26"/>
        <end position="220"/>
    </location>
</feature>
<keyword evidence="1" id="KW-0732">Signal</keyword>
<evidence type="ECO:0000313" key="4">
    <source>
        <dbReference type="Proteomes" id="UP000029736"/>
    </source>
</evidence>
<dbReference type="GO" id="GO:0008289">
    <property type="term" value="F:lipid binding"/>
    <property type="evidence" value="ECO:0007669"/>
    <property type="project" value="InterPro"/>
</dbReference>
<gene>
    <name evidence="3" type="ORF">IX84_00190</name>
</gene>
<dbReference type="PANTHER" id="PTHR19308">
    <property type="entry name" value="PHOSPHATIDYLCHOLINE TRANSFER PROTEIN"/>
    <property type="match status" value="1"/>
</dbReference>
<dbReference type="STRING" id="1524460.IX84_00190"/>
<comment type="caution">
    <text evidence="3">The sequence shown here is derived from an EMBL/GenBank/DDBJ whole genome shotgun (WGS) entry which is preliminary data.</text>
</comment>
<dbReference type="InterPro" id="IPR028347">
    <property type="entry name" value="START_dom_prot"/>
</dbReference>
<dbReference type="SUPFAM" id="SSF55961">
    <property type="entry name" value="Bet v1-like"/>
    <property type="match status" value="1"/>
</dbReference>
<dbReference type="PROSITE" id="PS50848">
    <property type="entry name" value="START"/>
    <property type="match status" value="1"/>
</dbReference>
<dbReference type="PIRSF" id="PIRSF039033">
    <property type="entry name" value="START_dom"/>
    <property type="match status" value="1"/>
</dbReference>
<dbReference type="PANTHER" id="PTHR19308:SF14">
    <property type="entry name" value="START DOMAIN-CONTAINING PROTEIN"/>
    <property type="match status" value="1"/>
</dbReference>
<dbReference type="InterPro" id="IPR051213">
    <property type="entry name" value="START_lipid_transfer"/>
</dbReference>
<keyword evidence="4" id="KW-1185">Reference proteome</keyword>
<feature type="domain" description="START" evidence="2">
    <location>
        <begin position="24"/>
        <end position="211"/>
    </location>
</feature>
<dbReference type="EMBL" id="JPOS01000002">
    <property type="protein sequence ID" value="KGE89783.1"/>
    <property type="molecule type" value="Genomic_DNA"/>
</dbReference>
<evidence type="ECO:0000256" key="1">
    <source>
        <dbReference type="SAM" id="SignalP"/>
    </source>
</evidence>
<proteinExistence type="predicted"/>
<dbReference type="Gene3D" id="3.30.530.20">
    <property type="match status" value="1"/>
</dbReference>
<protein>
    <recommendedName>
        <fullName evidence="2">START domain-containing protein</fullName>
    </recommendedName>
</protein>
<evidence type="ECO:0000259" key="2">
    <source>
        <dbReference type="PROSITE" id="PS50848"/>
    </source>
</evidence>